<dbReference type="AlphaFoldDB" id="A0A5B0NE65"/>
<reference evidence="2 3" key="1">
    <citation type="submission" date="2019-05" db="EMBL/GenBank/DDBJ databases">
        <title>Emergence of the Ug99 lineage of the wheat stem rust pathogen through somatic hybridization.</title>
        <authorList>
            <person name="Li F."/>
            <person name="Upadhyaya N.M."/>
            <person name="Sperschneider J."/>
            <person name="Matny O."/>
            <person name="Nguyen-Phuc H."/>
            <person name="Mago R."/>
            <person name="Raley C."/>
            <person name="Miller M.E."/>
            <person name="Silverstein K.A.T."/>
            <person name="Henningsen E."/>
            <person name="Hirsch C.D."/>
            <person name="Visser B."/>
            <person name="Pretorius Z.A."/>
            <person name="Steffenson B.J."/>
            <person name="Schwessinger B."/>
            <person name="Dodds P.N."/>
            <person name="Figueroa M."/>
        </authorList>
    </citation>
    <scope>NUCLEOTIDE SEQUENCE [LARGE SCALE GENOMIC DNA]</scope>
    <source>
        <strain evidence="2">21-0</strain>
    </source>
</reference>
<evidence type="ECO:0000256" key="1">
    <source>
        <dbReference type="SAM" id="MobiDB-lite"/>
    </source>
</evidence>
<feature type="region of interest" description="Disordered" evidence="1">
    <location>
        <begin position="19"/>
        <end position="62"/>
    </location>
</feature>
<name>A0A5B0NE65_PUCGR</name>
<evidence type="ECO:0000313" key="3">
    <source>
        <dbReference type="Proteomes" id="UP000324748"/>
    </source>
</evidence>
<dbReference type="EMBL" id="VSWC01000105">
    <property type="protein sequence ID" value="KAA1087611.1"/>
    <property type="molecule type" value="Genomic_DNA"/>
</dbReference>
<gene>
    <name evidence="2" type="ORF">PGT21_034539</name>
</gene>
<sequence>MPTVFSLRRTYRATATRLYGSRQGSSGTLEFSSPGPFARSRSGPSCSTPRKQPIANEGGDYNPLYNGRVMPNQRSLAVVFDSIAGNLGGYPTPAFVPYRARADLNSIHLHIGGQPQSPPYKNGQTPG</sequence>
<feature type="compositionally biased region" description="Polar residues" evidence="1">
    <location>
        <begin position="22"/>
        <end position="31"/>
    </location>
</feature>
<organism evidence="2 3">
    <name type="scientific">Puccinia graminis f. sp. tritici</name>
    <dbReference type="NCBI Taxonomy" id="56615"/>
    <lineage>
        <taxon>Eukaryota</taxon>
        <taxon>Fungi</taxon>
        <taxon>Dikarya</taxon>
        <taxon>Basidiomycota</taxon>
        <taxon>Pucciniomycotina</taxon>
        <taxon>Pucciniomycetes</taxon>
        <taxon>Pucciniales</taxon>
        <taxon>Pucciniaceae</taxon>
        <taxon>Puccinia</taxon>
    </lineage>
</organism>
<accession>A0A5B0NE65</accession>
<comment type="caution">
    <text evidence="2">The sequence shown here is derived from an EMBL/GenBank/DDBJ whole genome shotgun (WGS) entry which is preliminary data.</text>
</comment>
<evidence type="ECO:0000313" key="2">
    <source>
        <dbReference type="EMBL" id="KAA1087611.1"/>
    </source>
</evidence>
<keyword evidence="3" id="KW-1185">Reference proteome</keyword>
<dbReference type="Proteomes" id="UP000324748">
    <property type="component" value="Unassembled WGS sequence"/>
</dbReference>
<protein>
    <submittedName>
        <fullName evidence="2">Uncharacterized protein</fullName>
    </submittedName>
</protein>
<proteinExistence type="predicted"/>